<dbReference type="Proteomes" id="UP000198211">
    <property type="component" value="Unassembled WGS sequence"/>
</dbReference>
<feature type="compositionally biased region" description="Basic and acidic residues" evidence="1">
    <location>
        <begin position="72"/>
        <end position="87"/>
    </location>
</feature>
<dbReference type="AlphaFoldDB" id="A0A225URB9"/>
<protein>
    <recommendedName>
        <fullName evidence="4">Eukaryotic/viral aspartic protease</fullName>
    </recommendedName>
</protein>
<sequence length="130" mass="14356">MEWQNLALEATTDTQSDEVEVENPPIPAMERPEYETPRAILQRPRTALIQRQKVEASQDQDIPDCSLSDETPPEKSPSDKSPSEVRSLDLASVASEESDLSSIADEDPMSHAVTVKEALEDLDHTGHMGD</sequence>
<reference evidence="3" key="1">
    <citation type="submission" date="2017-03" db="EMBL/GenBank/DDBJ databases">
        <title>Phytopthora megakarya and P. palmivora, two closely related causual agents of cacao black pod achieved similar genome size and gene model numbers by different mechanisms.</title>
        <authorList>
            <person name="Ali S."/>
            <person name="Shao J."/>
            <person name="Larry D.J."/>
            <person name="Kronmiller B."/>
            <person name="Shen D."/>
            <person name="Strem M.D."/>
            <person name="Melnick R.L."/>
            <person name="Guiltinan M.J."/>
            <person name="Tyler B.M."/>
            <person name="Meinhardt L.W."/>
            <person name="Bailey B.A."/>
        </authorList>
    </citation>
    <scope>NUCLEOTIDE SEQUENCE [LARGE SCALE GENOMIC DNA]</scope>
    <source>
        <strain evidence="3">zdho120</strain>
    </source>
</reference>
<comment type="caution">
    <text evidence="2">The sequence shown here is derived from an EMBL/GenBank/DDBJ whole genome shotgun (WGS) entry which is preliminary data.</text>
</comment>
<feature type="region of interest" description="Disordered" evidence="1">
    <location>
        <begin position="1"/>
        <end position="39"/>
    </location>
</feature>
<name>A0A225URB9_9STRA</name>
<proteinExistence type="predicted"/>
<organism evidence="2 3">
    <name type="scientific">Phytophthora megakarya</name>
    <dbReference type="NCBI Taxonomy" id="4795"/>
    <lineage>
        <taxon>Eukaryota</taxon>
        <taxon>Sar</taxon>
        <taxon>Stramenopiles</taxon>
        <taxon>Oomycota</taxon>
        <taxon>Peronosporomycetes</taxon>
        <taxon>Peronosporales</taxon>
        <taxon>Peronosporaceae</taxon>
        <taxon>Phytophthora</taxon>
    </lineage>
</organism>
<evidence type="ECO:0000313" key="2">
    <source>
        <dbReference type="EMBL" id="OWY95500.1"/>
    </source>
</evidence>
<accession>A0A225URB9</accession>
<feature type="region of interest" description="Disordered" evidence="1">
    <location>
        <begin position="51"/>
        <end position="111"/>
    </location>
</feature>
<evidence type="ECO:0008006" key="4">
    <source>
        <dbReference type="Google" id="ProtNLM"/>
    </source>
</evidence>
<feature type="compositionally biased region" description="Acidic residues" evidence="1">
    <location>
        <begin position="96"/>
        <end position="107"/>
    </location>
</feature>
<evidence type="ECO:0000256" key="1">
    <source>
        <dbReference type="SAM" id="MobiDB-lite"/>
    </source>
</evidence>
<keyword evidence="3" id="KW-1185">Reference proteome</keyword>
<dbReference type="EMBL" id="NBNE01012856">
    <property type="protein sequence ID" value="OWY95500.1"/>
    <property type="molecule type" value="Genomic_DNA"/>
</dbReference>
<evidence type="ECO:0000313" key="3">
    <source>
        <dbReference type="Proteomes" id="UP000198211"/>
    </source>
</evidence>
<dbReference type="OrthoDB" id="129416at2759"/>
<gene>
    <name evidence="2" type="ORF">PHMEG_00034483</name>
</gene>